<dbReference type="AlphaFoldDB" id="A0A5E4NM91"/>
<keyword evidence="2" id="KW-1185">Reference proteome</keyword>
<dbReference type="EMBL" id="CABPRJ010002431">
    <property type="protein sequence ID" value="VVC46068.1"/>
    <property type="molecule type" value="Genomic_DNA"/>
</dbReference>
<gene>
    <name evidence="1" type="ORF">CINCED_3A001911</name>
</gene>
<protein>
    <submittedName>
        <fullName evidence="1">Uncharacterized protein</fullName>
    </submittedName>
</protein>
<proteinExistence type="predicted"/>
<reference evidence="1 2" key="1">
    <citation type="submission" date="2019-08" db="EMBL/GenBank/DDBJ databases">
        <authorList>
            <person name="Alioto T."/>
            <person name="Alioto T."/>
            <person name="Gomez Garrido J."/>
        </authorList>
    </citation>
    <scope>NUCLEOTIDE SEQUENCE [LARGE SCALE GENOMIC DNA]</scope>
</reference>
<dbReference type="Proteomes" id="UP000325440">
    <property type="component" value="Unassembled WGS sequence"/>
</dbReference>
<accession>A0A5E4NM91</accession>
<evidence type="ECO:0000313" key="2">
    <source>
        <dbReference type="Proteomes" id="UP000325440"/>
    </source>
</evidence>
<evidence type="ECO:0000313" key="1">
    <source>
        <dbReference type="EMBL" id="VVC46068.1"/>
    </source>
</evidence>
<sequence length="408" mass="47647">MVLELKIEIDHKIHPLMDHNYIKVNRGVNLKIDAKKESTNNNEKIVKQQLSNDHNYFLPNINIVKNKQKIQQHLKEHSYCKPSFLGLENNHLPEKNSNISQNEAVTNKEKNNNETIKIIENQVPVQQLEDLTLVHSKEEASTYTILPGVRLNSQVFMDNLNHRYYKCCKRKDKINPEGAKNYSILQSQMSVRKRRYRSRRLNKPENIQETPNIPRQDILENNLRTFVKLNQFNKFDTLDMSNKVDKLDETERPNKLAKMDMSVRSDKLNKLDILFNTTTTTVPFTFMNPLPSISNLSAQLVQYSKDVQITTTSQIDIDQTLPKNPMPKNYSYTIISDVQQSSRTFIDNLFYKYYKYSNNNNIVYLECEFHKKKKSEFCPVTASINIGSKDRELKLSGLHTHLPPKNSI</sequence>
<organism evidence="1 2">
    <name type="scientific">Cinara cedri</name>
    <dbReference type="NCBI Taxonomy" id="506608"/>
    <lineage>
        <taxon>Eukaryota</taxon>
        <taxon>Metazoa</taxon>
        <taxon>Ecdysozoa</taxon>
        <taxon>Arthropoda</taxon>
        <taxon>Hexapoda</taxon>
        <taxon>Insecta</taxon>
        <taxon>Pterygota</taxon>
        <taxon>Neoptera</taxon>
        <taxon>Paraneoptera</taxon>
        <taxon>Hemiptera</taxon>
        <taxon>Sternorrhyncha</taxon>
        <taxon>Aphidomorpha</taxon>
        <taxon>Aphidoidea</taxon>
        <taxon>Aphididae</taxon>
        <taxon>Lachninae</taxon>
        <taxon>Cinara</taxon>
    </lineage>
</organism>
<name>A0A5E4NM91_9HEMI</name>